<evidence type="ECO:0000256" key="1">
    <source>
        <dbReference type="SAM" id="MobiDB-lite"/>
    </source>
</evidence>
<gene>
    <name evidence="2" type="ORF">AU467_22290</name>
</gene>
<comment type="caution">
    <text evidence="2">The sequence shown here is derived from an EMBL/GenBank/DDBJ whole genome shotgun (WGS) entry which is preliminary data.</text>
</comment>
<feature type="compositionally biased region" description="Polar residues" evidence="1">
    <location>
        <begin position="36"/>
        <end position="45"/>
    </location>
</feature>
<accession>A0A117N3D8</accession>
<proteinExistence type="predicted"/>
<evidence type="ECO:0000313" key="3">
    <source>
        <dbReference type="Proteomes" id="UP000053176"/>
    </source>
</evidence>
<reference evidence="2 3" key="1">
    <citation type="submission" date="2015-12" db="EMBL/GenBank/DDBJ databases">
        <title>Draft genome sequence of Mesorhizobium sp. UFLA 01-765, a multitolerant efficient symbiont and plant-growth promoting strain isolated from Zn-mining soil using Leucaena leucocephala as a trap plant.</title>
        <authorList>
            <person name="Rangel W.M."/>
            <person name="Thijs S."/>
            <person name="Longatti S.M."/>
            <person name="Moreira F.M."/>
            <person name="Weyens N."/>
            <person name="Vangronsveld J."/>
            <person name="Van Hamme J.D."/>
            <person name="Bottos E.M."/>
            <person name="Rineau F."/>
        </authorList>
    </citation>
    <scope>NUCLEOTIDE SEQUENCE [LARGE SCALE GENOMIC DNA]</scope>
    <source>
        <strain evidence="2 3">UFLA 01-765</strain>
    </source>
</reference>
<protein>
    <submittedName>
        <fullName evidence="2">Uncharacterized protein</fullName>
    </submittedName>
</protein>
<sequence length="321" mass="34639">MPDETRSKLRPTIVSPPARKASIPQVGPARPLQPDTAGSTPTVKQPTAIAGKPRERIPVTAGDLRKLSPGAAKDVIDRTLNLLGAFVVEKASERKAILWGHDLQKAYSDAIAETLALSQAPVVRKVQGYITRMLEILGSFDVMSALGKGGGGIGRYFKGINGKTDTVSELAAARTELDQIVRIMGEALGELLDLRDKLEKNARTVETIAVDAEAAALAALYLSEYFRPAGAALADRFLERSMSLTQTLLQIRGNSAIRDVQIEQPIRMIGSIQNVTLVSMPHFLSSLAAINSLALRDALVTPTEASELNYKLHDIIRQLKS</sequence>
<dbReference type="OrthoDB" id="7595096at2"/>
<dbReference type="AlphaFoldDB" id="A0A117N3D8"/>
<name>A0A117N3D8_RHILI</name>
<dbReference type="EMBL" id="LPWA01000107">
    <property type="protein sequence ID" value="KUM26283.1"/>
    <property type="molecule type" value="Genomic_DNA"/>
</dbReference>
<organism evidence="2 3">
    <name type="scientific">Rhizobium loti</name>
    <name type="common">Mesorhizobium loti</name>
    <dbReference type="NCBI Taxonomy" id="381"/>
    <lineage>
        <taxon>Bacteria</taxon>
        <taxon>Pseudomonadati</taxon>
        <taxon>Pseudomonadota</taxon>
        <taxon>Alphaproteobacteria</taxon>
        <taxon>Hyphomicrobiales</taxon>
        <taxon>Phyllobacteriaceae</taxon>
        <taxon>Mesorhizobium</taxon>
    </lineage>
</organism>
<dbReference type="Proteomes" id="UP000053176">
    <property type="component" value="Unassembled WGS sequence"/>
</dbReference>
<evidence type="ECO:0000313" key="2">
    <source>
        <dbReference type="EMBL" id="KUM26283.1"/>
    </source>
</evidence>
<feature type="region of interest" description="Disordered" evidence="1">
    <location>
        <begin position="1"/>
        <end position="56"/>
    </location>
</feature>